<dbReference type="CDD" id="cd12148">
    <property type="entry name" value="fungal_TF_MHR"/>
    <property type="match status" value="1"/>
</dbReference>
<dbReference type="PROSITE" id="PS00463">
    <property type="entry name" value="ZN2_CY6_FUNGAL_1"/>
    <property type="match status" value="1"/>
</dbReference>
<evidence type="ECO:0000256" key="6">
    <source>
        <dbReference type="ARBA" id="ARBA00023163"/>
    </source>
</evidence>
<keyword evidence="6" id="KW-0804">Transcription</keyword>
<organism evidence="9 10">
    <name type="scientific">Aspergillus pseudoustus</name>
    <dbReference type="NCBI Taxonomy" id="1810923"/>
    <lineage>
        <taxon>Eukaryota</taxon>
        <taxon>Fungi</taxon>
        <taxon>Dikarya</taxon>
        <taxon>Ascomycota</taxon>
        <taxon>Pezizomycotina</taxon>
        <taxon>Eurotiomycetes</taxon>
        <taxon>Eurotiomycetidae</taxon>
        <taxon>Eurotiales</taxon>
        <taxon>Aspergillaceae</taxon>
        <taxon>Aspergillus</taxon>
        <taxon>Aspergillus subgen. Nidulantes</taxon>
    </lineage>
</organism>
<keyword evidence="7" id="KW-0539">Nucleus</keyword>
<feature type="domain" description="Zn(2)-C6 fungal-type" evidence="8">
    <location>
        <begin position="15"/>
        <end position="45"/>
    </location>
</feature>
<dbReference type="CDD" id="cd00067">
    <property type="entry name" value="GAL4"/>
    <property type="match status" value="1"/>
</dbReference>
<evidence type="ECO:0000256" key="1">
    <source>
        <dbReference type="ARBA" id="ARBA00004123"/>
    </source>
</evidence>
<protein>
    <submittedName>
        <fullName evidence="9">Fungal-specific transcription factor domain-containing protein</fullName>
    </submittedName>
</protein>
<dbReference type="EMBL" id="JBFXLU010000087">
    <property type="protein sequence ID" value="KAL2843703.1"/>
    <property type="molecule type" value="Genomic_DNA"/>
</dbReference>
<dbReference type="Pfam" id="PF00172">
    <property type="entry name" value="Zn_clus"/>
    <property type="match status" value="1"/>
</dbReference>
<dbReference type="InterPro" id="IPR051615">
    <property type="entry name" value="Transcr_Regulatory_Elem"/>
</dbReference>
<dbReference type="SMART" id="SM00906">
    <property type="entry name" value="Fungal_trans"/>
    <property type="match status" value="1"/>
</dbReference>
<evidence type="ECO:0000256" key="2">
    <source>
        <dbReference type="ARBA" id="ARBA00022723"/>
    </source>
</evidence>
<keyword evidence="3" id="KW-0862">Zinc</keyword>
<dbReference type="PANTHER" id="PTHR31313">
    <property type="entry name" value="TY1 ENHANCER ACTIVATOR"/>
    <property type="match status" value="1"/>
</dbReference>
<name>A0ABR4JXP8_9EURO</name>
<evidence type="ECO:0000313" key="10">
    <source>
        <dbReference type="Proteomes" id="UP001610446"/>
    </source>
</evidence>
<dbReference type="InterPro" id="IPR036864">
    <property type="entry name" value="Zn2-C6_fun-type_DNA-bd_sf"/>
</dbReference>
<dbReference type="SMART" id="SM00066">
    <property type="entry name" value="GAL4"/>
    <property type="match status" value="1"/>
</dbReference>
<dbReference type="SUPFAM" id="SSF57701">
    <property type="entry name" value="Zn2/Cys6 DNA-binding domain"/>
    <property type="match status" value="1"/>
</dbReference>
<accession>A0ABR4JXP8</accession>
<comment type="caution">
    <text evidence="9">The sequence shown here is derived from an EMBL/GenBank/DDBJ whole genome shotgun (WGS) entry which is preliminary data.</text>
</comment>
<evidence type="ECO:0000256" key="5">
    <source>
        <dbReference type="ARBA" id="ARBA00023125"/>
    </source>
</evidence>
<dbReference type="Proteomes" id="UP001610446">
    <property type="component" value="Unassembled WGS sequence"/>
</dbReference>
<evidence type="ECO:0000259" key="8">
    <source>
        <dbReference type="PROSITE" id="PS50048"/>
    </source>
</evidence>
<keyword evidence="5" id="KW-0238">DNA-binding</keyword>
<dbReference type="InterPro" id="IPR001138">
    <property type="entry name" value="Zn2Cys6_DnaBD"/>
</dbReference>
<dbReference type="PROSITE" id="PS50048">
    <property type="entry name" value="ZN2_CY6_FUNGAL_2"/>
    <property type="match status" value="1"/>
</dbReference>
<evidence type="ECO:0000256" key="4">
    <source>
        <dbReference type="ARBA" id="ARBA00023015"/>
    </source>
</evidence>
<dbReference type="Gene3D" id="4.10.240.10">
    <property type="entry name" value="Zn(2)-C6 fungal-type DNA-binding domain"/>
    <property type="match status" value="1"/>
</dbReference>
<evidence type="ECO:0000256" key="7">
    <source>
        <dbReference type="ARBA" id="ARBA00023242"/>
    </source>
</evidence>
<sequence length="666" mass="75733">MSMSSITARRKSAFSCDQCRKRKVKCGGEQPGCIRCTRRNDTCEYKLNPTLSYTERLENRVKELEEYVSLTQGNGYAAPNGRTEQPPTMTALPAVLPRTLAKRTYSEAFKGLKVDPKGGVTYHGATSFFQLPTSTMDEAPGVQDGGPSHMLDEGNQRKEKLVSNAWHQRALESFLETPEPFQFLLNIHWCWIQPLFNFIYRPAFTRDMEVLGPYYSHTLLNAILSHSIRWCKQNKEMQKLLEPYENGALFSRQARSMIFSEVSSGHPKVPTVQTLLLLSAQESSAGNRTQAWMYSGMAFRLIEDMGITYTADGSTTGLHLEDEDVEIRQRLFWSCYFWDKMISLYLGRTPTLQHCGMDPDQMIMDDYAEHELWTPHGVVYPEGSEYPPTTAHSISCFRWTCRLAIIFNQILLHIYDPSKTHTESELRACLQSEGQSLKQWWDDLPDFLKIDTANLPEHCPPSHIVTLNCLYHVFKILLYRPMLTQRNSMHGNRPRAEPHHLVECISSAISIITIYDLFCSSFGYQYTVLSLSYSLYTALSIFLLQIQAAARPNAQALSRLRFCINALQRLSVLNPVVSSALTLVTDTLSKLGLEALINTVGEENATQQEVNANSFSTQDDYTAENQGHSDYCNLYTEEFEFTISDETLEAFQLLTPMEATFGIGYD</sequence>
<gene>
    <name evidence="9" type="ORF">BJY01DRAFT_264177</name>
</gene>
<comment type="subcellular location">
    <subcellularLocation>
        <location evidence="1">Nucleus</location>
    </subcellularLocation>
</comment>
<keyword evidence="2" id="KW-0479">Metal-binding</keyword>
<evidence type="ECO:0000313" key="9">
    <source>
        <dbReference type="EMBL" id="KAL2843703.1"/>
    </source>
</evidence>
<proteinExistence type="predicted"/>
<dbReference type="InterPro" id="IPR007219">
    <property type="entry name" value="XnlR_reg_dom"/>
</dbReference>
<reference evidence="9 10" key="1">
    <citation type="submission" date="2024-07" db="EMBL/GenBank/DDBJ databases">
        <title>Section-level genome sequencing and comparative genomics of Aspergillus sections Usti and Cavernicolus.</title>
        <authorList>
            <consortium name="Lawrence Berkeley National Laboratory"/>
            <person name="Nybo J.L."/>
            <person name="Vesth T.C."/>
            <person name="Theobald S."/>
            <person name="Frisvad J.C."/>
            <person name="Larsen T.O."/>
            <person name="Kjaerboelling I."/>
            <person name="Rothschild-Mancinelli K."/>
            <person name="Lyhne E.K."/>
            <person name="Kogle M.E."/>
            <person name="Barry K."/>
            <person name="Clum A."/>
            <person name="Na H."/>
            <person name="Ledsgaard L."/>
            <person name="Lin J."/>
            <person name="Lipzen A."/>
            <person name="Kuo A."/>
            <person name="Riley R."/>
            <person name="Mondo S."/>
            <person name="Labutti K."/>
            <person name="Haridas S."/>
            <person name="Pangalinan J."/>
            <person name="Salamov A.A."/>
            <person name="Simmons B.A."/>
            <person name="Magnuson J.K."/>
            <person name="Chen J."/>
            <person name="Drula E."/>
            <person name="Henrissat B."/>
            <person name="Wiebenga A."/>
            <person name="Lubbers R.J."/>
            <person name="Gomes A.C."/>
            <person name="Makela M.R."/>
            <person name="Stajich J."/>
            <person name="Grigoriev I.V."/>
            <person name="Mortensen U.H."/>
            <person name="De Vries R.P."/>
            <person name="Baker S.E."/>
            <person name="Andersen M.R."/>
        </authorList>
    </citation>
    <scope>NUCLEOTIDE SEQUENCE [LARGE SCALE GENOMIC DNA]</scope>
    <source>
        <strain evidence="9 10">CBS 123904</strain>
    </source>
</reference>
<keyword evidence="4" id="KW-0805">Transcription regulation</keyword>
<evidence type="ECO:0000256" key="3">
    <source>
        <dbReference type="ARBA" id="ARBA00022833"/>
    </source>
</evidence>
<dbReference type="Pfam" id="PF04082">
    <property type="entry name" value="Fungal_trans"/>
    <property type="match status" value="1"/>
</dbReference>
<dbReference type="PANTHER" id="PTHR31313:SF85">
    <property type="entry name" value="ZN(II)2CYS6 TRANSCRIPTION FACTOR (EUROFUNG)"/>
    <property type="match status" value="1"/>
</dbReference>
<keyword evidence="10" id="KW-1185">Reference proteome</keyword>